<dbReference type="InterPro" id="IPR050439">
    <property type="entry name" value="ADAMTS_ADAMTS-like"/>
</dbReference>
<sequence>MFLNSRPRYASNLQTKGTAFGTADHAVCRSQTKGNLALRQLTTLCVGLKPKVGSEESNELPFNSKDQGWSEWSAWSSCSRSCNGGVSHQIRKCERKSGCEGETTKYKICNMQVSRQF</sequence>
<comment type="caution">
    <text evidence="3">The sequence shown here is derived from an EMBL/GenBank/DDBJ whole genome shotgun (WGS) entry which is preliminary data.</text>
</comment>
<dbReference type="InterPro" id="IPR000884">
    <property type="entry name" value="TSP1_rpt"/>
</dbReference>
<dbReference type="GO" id="GO:0031012">
    <property type="term" value="C:extracellular matrix"/>
    <property type="evidence" value="ECO:0007669"/>
    <property type="project" value="TreeGrafter"/>
</dbReference>
<keyword evidence="4" id="KW-1185">Reference proteome</keyword>
<evidence type="ECO:0000313" key="4">
    <source>
        <dbReference type="Proteomes" id="UP000887116"/>
    </source>
</evidence>
<gene>
    <name evidence="3" type="ORF">TNCT_38891</name>
</gene>
<dbReference type="EMBL" id="BMAO01033060">
    <property type="protein sequence ID" value="GFQ86731.1"/>
    <property type="molecule type" value="Genomic_DNA"/>
</dbReference>
<dbReference type="Gene3D" id="2.20.100.10">
    <property type="entry name" value="Thrombospondin type-1 (TSP1) repeat"/>
    <property type="match status" value="1"/>
</dbReference>
<organism evidence="3 4">
    <name type="scientific">Trichonephila clavata</name>
    <name type="common">Joro spider</name>
    <name type="synonym">Nephila clavata</name>
    <dbReference type="NCBI Taxonomy" id="2740835"/>
    <lineage>
        <taxon>Eukaryota</taxon>
        <taxon>Metazoa</taxon>
        <taxon>Ecdysozoa</taxon>
        <taxon>Arthropoda</taxon>
        <taxon>Chelicerata</taxon>
        <taxon>Arachnida</taxon>
        <taxon>Araneae</taxon>
        <taxon>Araneomorphae</taxon>
        <taxon>Entelegynae</taxon>
        <taxon>Araneoidea</taxon>
        <taxon>Nephilidae</taxon>
        <taxon>Trichonephila</taxon>
    </lineage>
</organism>
<dbReference type="GO" id="GO:0005576">
    <property type="term" value="C:extracellular region"/>
    <property type="evidence" value="ECO:0007669"/>
    <property type="project" value="UniProtKB-SubCell"/>
</dbReference>
<dbReference type="PANTHER" id="PTHR13723:SF313">
    <property type="entry name" value="PEPTIDASE M12B DOMAIN-CONTAINING PROTEIN"/>
    <property type="match status" value="1"/>
</dbReference>
<dbReference type="OrthoDB" id="5781878at2759"/>
<dbReference type="InterPro" id="IPR036383">
    <property type="entry name" value="TSP1_rpt_sf"/>
</dbReference>
<evidence type="ECO:0000256" key="2">
    <source>
        <dbReference type="ARBA" id="ARBA00022525"/>
    </source>
</evidence>
<dbReference type="SMART" id="SM00209">
    <property type="entry name" value="TSP1"/>
    <property type="match status" value="1"/>
</dbReference>
<evidence type="ECO:0000313" key="3">
    <source>
        <dbReference type="EMBL" id="GFQ86731.1"/>
    </source>
</evidence>
<protein>
    <submittedName>
        <fullName evidence="3">Uncharacterized protein</fullName>
    </submittedName>
</protein>
<accession>A0A8X6KWI4</accession>
<comment type="subcellular location">
    <subcellularLocation>
        <location evidence="1">Secreted</location>
    </subcellularLocation>
</comment>
<dbReference type="SUPFAM" id="SSF82895">
    <property type="entry name" value="TSP-1 type 1 repeat"/>
    <property type="match status" value="1"/>
</dbReference>
<name>A0A8X6KWI4_TRICU</name>
<dbReference type="PANTHER" id="PTHR13723">
    <property type="entry name" value="ADAMTS A DISINTEGRIN AND METALLOPROTEASE WITH THROMBOSPONDIN MOTIFS PROTEASE"/>
    <property type="match status" value="1"/>
</dbReference>
<dbReference type="PROSITE" id="PS50092">
    <property type="entry name" value="TSP1"/>
    <property type="match status" value="1"/>
</dbReference>
<reference evidence="3" key="1">
    <citation type="submission" date="2020-07" db="EMBL/GenBank/DDBJ databases">
        <title>Multicomponent nature underlies the extraordinary mechanical properties of spider dragline silk.</title>
        <authorList>
            <person name="Kono N."/>
            <person name="Nakamura H."/>
            <person name="Mori M."/>
            <person name="Yoshida Y."/>
            <person name="Ohtoshi R."/>
            <person name="Malay A.D."/>
            <person name="Moran D.A.P."/>
            <person name="Tomita M."/>
            <person name="Numata K."/>
            <person name="Arakawa K."/>
        </authorList>
    </citation>
    <scope>NUCLEOTIDE SEQUENCE</scope>
</reference>
<dbReference type="Pfam" id="PF00090">
    <property type="entry name" value="TSP_1"/>
    <property type="match status" value="1"/>
</dbReference>
<dbReference type="AlphaFoldDB" id="A0A8X6KWI4"/>
<evidence type="ECO:0000256" key="1">
    <source>
        <dbReference type="ARBA" id="ARBA00004613"/>
    </source>
</evidence>
<keyword evidence="2" id="KW-0964">Secreted</keyword>
<proteinExistence type="predicted"/>
<dbReference type="Proteomes" id="UP000887116">
    <property type="component" value="Unassembled WGS sequence"/>
</dbReference>